<keyword evidence="5" id="KW-0547">Nucleotide-binding</keyword>
<keyword evidence="6" id="KW-0418">Kinase</keyword>
<dbReference type="InterPro" id="IPR003661">
    <property type="entry name" value="HisK_dim/P_dom"/>
</dbReference>
<feature type="transmembrane region" description="Helical" evidence="9">
    <location>
        <begin position="41"/>
        <end position="60"/>
    </location>
</feature>
<feature type="transmembrane region" description="Helical" evidence="9">
    <location>
        <begin position="101"/>
        <end position="121"/>
    </location>
</feature>
<evidence type="ECO:0000313" key="11">
    <source>
        <dbReference type="EMBL" id="MDX8494798.1"/>
    </source>
</evidence>
<dbReference type="CDD" id="cd00082">
    <property type="entry name" value="HisKA"/>
    <property type="match status" value="1"/>
</dbReference>
<keyword evidence="9" id="KW-0472">Membrane</keyword>
<keyword evidence="9" id="KW-1133">Transmembrane helix</keyword>
<comment type="catalytic activity">
    <reaction evidence="1">
        <text>ATP + protein L-histidine = ADP + protein N-phospho-L-histidine.</text>
        <dbReference type="EC" id="2.7.13.3"/>
    </reaction>
</comment>
<dbReference type="EMBL" id="JAVIJC010000030">
    <property type="protein sequence ID" value="MDX8494798.1"/>
    <property type="molecule type" value="Genomic_DNA"/>
</dbReference>
<feature type="transmembrane region" description="Helical" evidence="9">
    <location>
        <begin position="182"/>
        <end position="204"/>
    </location>
</feature>
<feature type="transmembrane region" description="Helical" evidence="9">
    <location>
        <begin position="216"/>
        <end position="238"/>
    </location>
</feature>
<evidence type="ECO:0000256" key="2">
    <source>
        <dbReference type="ARBA" id="ARBA00012438"/>
    </source>
</evidence>
<evidence type="ECO:0000256" key="3">
    <source>
        <dbReference type="ARBA" id="ARBA00022553"/>
    </source>
</evidence>
<comment type="caution">
    <text evidence="11">The sequence shown here is derived from an EMBL/GenBank/DDBJ whole genome shotgun (WGS) entry which is preliminary data.</text>
</comment>
<feature type="transmembrane region" description="Helical" evidence="9">
    <location>
        <begin position="72"/>
        <end position="94"/>
    </location>
</feature>
<reference evidence="11 12" key="1">
    <citation type="submission" date="2023-08" db="EMBL/GenBank/DDBJ databases">
        <title>Implementing the SeqCode for naming new Mesorhizobium species isolated from Vachellia karroo root nodules.</title>
        <authorList>
            <person name="Van Lill M."/>
        </authorList>
    </citation>
    <scope>NUCLEOTIDE SEQUENCE [LARGE SCALE GENOMIC DNA]</scope>
    <source>
        <strain evidence="11 12">VK22B</strain>
    </source>
</reference>
<feature type="domain" description="Histidine kinase" evidence="10">
    <location>
        <begin position="327"/>
        <end position="542"/>
    </location>
</feature>
<dbReference type="PRINTS" id="PR00344">
    <property type="entry name" value="BCTRLSENSOR"/>
</dbReference>
<dbReference type="Pfam" id="PF00512">
    <property type="entry name" value="HisKA"/>
    <property type="match status" value="1"/>
</dbReference>
<name>A0ABU4Z896_9HYPH</name>
<dbReference type="InterPro" id="IPR033424">
    <property type="entry name" value="MASE4"/>
</dbReference>
<dbReference type="Pfam" id="PF02518">
    <property type="entry name" value="HATPase_c"/>
    <property type="match status" value="1"/>
</dbReference>
<dbReference type="PANTHER" id="PTHR43065:SF10">
    <property type="entry name" value="PEROXIDE STRESS-ACTIVATED HISTIDINE KINASE MAK3"/>
    <property type="match status" value="1"/>
</dbReference>
<dbReference type="RefSeq" id="WP_320228592.1">
    <property type="nucleotide sequence ID" value="NZ_JAVIJC010000030.1"/>
</dbReference>
<dbReference type="InterPro" id="IPR036097">
    <property type="entry name" value="HisK_dim/P_sf"/>
</dbReference>
<gene>
    <name evidence="11" type="ORF">RFN29_24850</name>
</gene>
<dbReference type="Pfam" id="PF17158">
    <property type="entry name" value="MASE4"/>
    <property type="match status" value="1"/>
</dbReference>
<keyword evidence="3" id="KW-0597">Phosphoprotein</keyword>
<accession>A0ABU4Z896</accession>
<evidence type="ECO:0000256" key="8">
    <source>
        <dbReference type="ARBA" id="ARBA00023012"/>
    </source>
</evidence>
<evidence type="ECO:0000256" key="5">
    <source>
        <dbReference type="ARBA" id="ARBA00022741"/>
    </source>
</evidence>
<dbReference type="Gene3D" id="3.30.565.10">
    <property type="entry name" value="Histidine kinase-like ATPase, C-terminal domain"/>
    <property type="match status" value="1"/>
</dbReference>
<feature type="transmembrane region" description="Helical" evidence="9">
    <location>
        <begin position="141"/>
        <end position="161"/>
    </location>
</feature>
<dbReference type="EC" id="2.7.13.3" evidence="2"/>
<proteinExistence type="predicted"/>
<dbReference type="Proteomes" id="UP001271249">
    <property type="component" value="Unassembled WGS sequence"/>
</dbReference>
<keyword evidence="4" id="KW-0808">Transferase</keyword>
<organism evidence="11 12">
    <name type="scientific">Mesorhizobium captivum</name>
    <dbReference type="NCBI Taxonomy" id="3072319"/>
    <lineage>
        <taxon>Bacteria</taxon>
        <taxon>Pseudomonadati</taxon>
        <taxon>Pseudomonadota</taxon>
        <taxon>Alphaproteobacteria</taxon>
        <taxon>Hyphomicrobiales</taxon>
        <taxon>Phyllobacteriaceae</taxon>
        <taxon>Mesorhizobium</taxon>
    </lineage>
</organism>
<dbReference type="InterPro" id="IPR004358">
    <property type="entry name" value="Sig_transdc_His_kin-like_C"/>
</dbReference>
<sequence length="544" mass="59429">MPPIEGFRREANMFVEGSAAGLRADEFVLSNLSPSVAQRRFALGVVLVLLVVFVIVAGPLSGLPLRRVDAFIPAYGTAIFVIDSITAALLFAQFSVLRSHALLALANGYFLTALIAIPWTLTFPGVLAPEGGLGGGLQSTVWLYVLSHAGFALFAIVYTLLKDADPMGALSPRSIRARVLATVGSVTALVCCATVFVTAGHAFLPRIMLDTAEVSYLWYYVIGPMAGLFVVALVLLWLRQRSVLDLWLMLVLFAYVIEIALTAFPIPYRFSVGWYAGRVYGVFSGSLVLLTLMKEVTMLYGELLRAVVAQRREREVRLLTGDAVAATVAHEIKQPLSAMTMDAGTSLRWLDRATPNIEEAKAALQQIVNNGHRMGAVIDNIRTLFKTEARIRTSLDVNNLIREALALVRYDLQTHRVAVQTDYNRSLPPIEGNEVQLQQVLVNLITNAIDSMATEDGDRVLSLRSKVCDSSSLMVSVEDVGKGVEPSAIDLIFKPQFTTKVHGMGMGLSICRSIIEAHGGQLWVTANLPRGAIFHFTLPIHRQH</sequence>
<evidence type="ECO:0000313" key="12">
    <source>
        <dbReference type="Proteomes" id="UP001271249"/>
    </source>
</evidence>
<evidence type="ECO:0000256" key="6">
    <source>
        <dbReference type="ARBA" id="ARBA00022777"/>
    </source>
</evidence>
<feature type="transmembrane region" description="Helical" evidence="9">
    <location>
        <begin position="245"/>
        <end position="266"/>
    </location>
</feature>
<dbReference type="SMART" id="SM00388">
    <property type="entry name" value="HisKA"/>
    <property type="match status" value="1"/>
</dbReference>
<evidence type="ECO:0000256" key="7">
    <source>
        <dbReference type="ARBA" id="ARBA00022840"/>
    </source>
</evidence>
<dbReference type="InterPro" id="IPR005467">
    <property type="entry name" value="His_kinase_dom"/>
</dbReference>
<dbReference type="PANTHER" id="PTHR43065">
    <property type="entry name" value="SENSOR HISTIDINE KINASE"/>
    <property type="match status" value="1"/>
</dbReference>
<evidence type="ECO:0000256" key="9">
    <source>
        <dbReference type="SAM" id="Phobius"/>
    </source>
</evidence>
<keyword evidence="8" id="KW-0902">Two-component regulatory system</keyword>
<evidence type="ECO:0000259" key="10">
    <source>
        <dbReference type="PROSITE" id="PS50109"/>
    </source>
</evidence>
<keyword evidence="12" id="KW-1185">Reference proteome</keyword>
<dbReference type="SUPFAM" id="SSF55874">
    <property type="entry name" value="ATPase domain of HSP90 chaperone/DNA topoisomerase II/histidine kinase"/>
    <property type="match status" value="1"/>
</dbReference>
<evidence type="ECO:0000256" key="4">
    <source>
        <dbReference type="ARBA" id="ARBA00022679"/>
    </source>
</evidence>
<dbReference type="SMART" id="SM00387">
    <property type="entry name" value="HATPase_c"/>
    <property type="match status" value="1"/>
</dbReference>
<dbReference type="Gene3D" id="1.10.287.130">
    <property type="match status" value="1"/>
</dbReference>
<keyword evidence="7" id="KW-0067">ATP-binding</keyword>
<evidence type="ECO:0000256" key="1">
    <source>
        <dbReference type="ARBA" id="ARBA00000085"/>
    </source>
</evidence>
<dbReference type="SUPFAM" id="SSF47384">
    <property type="entry name" value="Homodimeric domain of signal transducing histidine kinase"/>
    <property type="match status" value="1"/>
</dbReference>
<keyword evidence="9" id="KW-0812">Transmembrane</keyword>
<dbReference type="PROSITE" id="PS50109">
    <property type="entry name" value="HIS_KIN"/>
    <property type="match status" value="1"/>
</dbReference>
<dbReference type="InterPro" id="IPR036890">
    <property type="entry name" value="HATPase_C_sf"/>
</dbReference>
<dbReference type="InterPro" id="IPR003594">
    <property type="entry name" value="HATPase_dom"/>
</dbReference>
<protein>
    <recommendedName>
        <fullName evidence="2">histidine kinase</fullName>
        <ecNumber evidence="2">2.7.13.3</ecNumber>
    </recommendedName>
</protein>